<comment type="caution">
    <text evidence="3">The sequence shown here is derived from an EMBL/GenBank/DDBJ whole genome shotgun (WGS) entry which is preliminary data.</text>
</comment>
<proteinExistence type="predicted"/>
<dbReference type="Pfam" id="PF13556">
    <property type="entry name" value="HTH_30"/>
    <property type="match status" value="1"/>
</dbReference>
<dbReference type="InterPro" id="IPR051448">
    <property type="entry name" value="CdaR-like_regulators"/>
</dbReference>
<name>A0A6I4MYC4_9ACTN</name>
<evidence type="ECO:0000313" key="3">
    <source>
        <dbReference type="EMBL" id="MWA07346.1"/>
    </source>
</evidence>
<dbReference type="Proteomes" id="UP000462055">
    <property type="component" value="Unassembled WGS sequence"/>
</dbReference>
<reference evidence="3" key="1">
    <citation type="submission" date="2019-12" db="EMBL/GenBank/DDBJ databases">
        <title>Actinomadura physcomitrii sp. nov., a novel actinomycete isolated from moss [Physcomitrium sphaericum (Ludw) Fuernr].</title>
        <authorList>
            <person name="Zhuang X."/>
        </authorList>
    </citation>
    <scope>NUCLEOTIDE SEQUENCE [LARGE SCALE GENOMIC DNA]</scope>
    <source>
        <strain evidence="3">LD22</strain>
    </source>
</reference>
<dbReference type="Gene3D" id="1.10.10.2840">
    <property type="entry name" value="PucR C-terminal helix-turn-helix domain"/>
    <property type="match status" value="1"/>
</dbReference>
<feature type="domain" description="RsbT co-antagonist protein RsbRD N-terminal" evidence="2">
    <location>
        <begin position="2"/>
        <end position="96"/>
    </location>
</feature>
<dbReference type="PANTHER" id="PTHR33744">
    <property type="entry name" value="CARBOHYDRATE DIACID REGULATOR"/>
    <property type="match status" value="1"/>
</dbReference>
<dbReference type="InterPro" id="IPR025736">
    <property type="entry name" value="PucR_C-HTH_dom"/>
</dbReference>
<dbReference type="RefSeq" id="WP_151600243.1">
    <property type="nucleotide sequence ID" value="NZ_WBMS02000071.1"/>
</dbReference>
<dbReference type="InterPro" id="IPR042070">
    <property type="entry name" value="PucR_C-HTH_sf"/>
</dbReference>
<gene>
    <name evidence="3" type="ORF">F8568_044885</name>
</gene>
<evidence type="ECO:0000313" key="4">
    <source>
        <dbReference type="Proteomes" id="UP000462055"/>
    </source>
</evidence>
<evidence type="ECO:0000259" key="2">
    <source>
        <dbReference type="Pfam" id="PF14361"/>
    </source>
</evidence>
<protein>
    <submittedName>
        <fullName evidence="3">Uncharacterized protein</fullName>
    </submittedName>
</protein>
<dbReference type="InterPro" id="IPR025751">
    <property type="entry name" value="RsbRD_N_dom"/>
</dbReference>
<dbReference type="Pfam" id="PF14361">
    <property type="entry name" value="RsbRD_N"/>
    <property type="match status" value="1"/>
</dbReference>
<sequence length="297" mass="32472">MLRGERTLPADIVEDERRSGARRACQGISPEIVVAVYRAVIGILRDEFMDSASRTGASVDAMLDGIRRLWVLTDHFSSTLVAARYEVDLSDAREAEQRKVSFVRLALDPTSDPHDVVAACVRHGLRADGAYWLVRAAARSESIAAVQAALKPAHPIDGFGGVLVSDYGTVEGILPTRPREPTGTDVAVAVAGPVGPVDFARAASESRRALRTARQFGLTGLHDRDSLGILVSISEDHELSELLRRRYVDPVRRGSTISEDIFETVDAYLDRHSIPHAAAKLFIHVNTVRYRLRSSPS</sequence>
<dbReference type="AlphaFoldDB" id="A0A6I4MYC4"/>
<accession>A0A6I4MYC4</accession>
<evidence type="ECO:0000259" key="1">
    <source>
        <dbReference type="Pfam" id="PF13556"/>
    </source>
</evidence>
<feature type="domain" description="PucR C-terminal helix-turn-helix" evidence="1">
    <location>
        <begin position="263"/>
        <end position="293"/>
    </location>
</feature>
<keyword evidence="4" id="KW-1185">Reference proteome</keyword>
<dbReference type="EMBL" id="WBMS02000071">
    <property type="protein sequence ID" value="MWA07346.1"/>
    <property type="molecule type" value="Genomic_DNA"/>
</dbReference>
<dbReference type="PANTHER" id="PTHR33744:SF1">
    <property type="entry name" value="DNA-BINDING TRANSCRIPTIONAL ACTIVATOR ADER"/>
    <property type="match status" value="1"/>
</dbReference>
<organism evidence="3 4">
    <name type="scientific">Actinomadura physcomitrii</name>
    <dbReference type="NCBI Taxonomy" id="2650748"/>
    <lineage>
        <taxon>Bacteria</taxon>
        <taxon>Bacillati</taxon>
        <taxon>Actinomycetota</taxon>
        <taxon>Actinomycetes</taxon>
        <taxon>Streptosporangiales</taxon>
        <taxon>Thermomonosporaceae</taxon>
        <taxon>Actinomadura</taxon>
    </lineage>
</organism>